<dbReference type="InterPro" id="IPR003313">
    <property type="entry name" value="AraC-bd"/>
</dbReference>
<evidence type="ECO:0000259" key="4">
    <source>
        <dbReference type="PROSITE" id="PS01124"/>
    </source>
</evidence>
<dbReference type="PANTHER" id="PTHR43280:SF30">
    <property type="entry name" value="MMSAB OPERON REGULATORY PROTEIN"/>
    <property type="match status" value="1"/>
</dbReference>
<keyword evidence="1" id="KW-0805">Transcription regulation</keyword>
<dbReference type="PROSITE" id="PS00041">
    <property type="entry name" value="HTH_ARAC_FAMILY_1"/>
    <property type="match status" value="1"/>
</dbReference>
<dbReference type="SMART" id="SM00342">
    <property type="entry name" value="HTH_ARAC"/>
    <property type="match status" value="1"/>
</dbReference>
<dbReference type="InterPro" id="IPR020449">
    <property type="entry name" value="Tscrpt_reg_AraC-type_HTH"/>
</dbReference>
<dbReference type="InterPro" id="IPR009057">
    <property type="entry name" value="Homeodomain-like_sf"/>
</dbReference>
<dbReference type="PRINTS" id="PR00032">
    <property type="entry name" value="HTHARAC"/>
</dbReference>
<reference evidence="6" key="1">
    <citation type="journal article" date="2019" name="Int. J. Syst. Evol. Microbiol.">
        <title>The Global Catalogue of Microorganisms (GCM) 10K type strain sequencing project: providing services to taxonomists for standard genome sequencing and annotation.</title>
        <authorList>
            <consortium name="The Broad Institute Genomics Platform"/>
            <consortium name="The Broad Institute Genome Sequencing Center for Infectious Disease"/>
            <person name="Wu L."/>
            <person name="Ma J."/>
        </authorList>
    </citation>
    <scope>NUCLEOTIDE SEQUENCE [LARGE SCALE GENOMIC DNA]</scope>
    <source>
        <strain evidence="6">KCTC 3950</strain>
    </source>
</reference>
<dbReference type="Gene3D" id="1.10.10.60">
    <property type="entry name" value="Homeodomain-like"/>
    <property type="match status" value="2"/>
</dbReference>
<organism evidence="5 6">
    <name type="scientific">Paenibacillus gansuensis</name>
    <dbReference type="NCBI Taxonomy" id="306542"/>
    <lineage>
        <taxon>Bacteria</taxon>
        <taxon>Bacillati</taxon>
        <taxon>Bacillota</taxon>
        <taxon>Bacilli</taxon>
        <taxon>Bacillales</taxon>
        <taxon>Paenibacillaceae</taxon>
        <taxon>Paenibacillus</taxon>
    </lineage>
</organism>
<dbReference type="EMBL" id="JBHUME010000011">
    <property type="protein sequence ID" value="MFD2614367.1"/>
    <property type="molecule type" value="Genomic_DNA"/>
</dbReference>
<proteinExistence type="predicted"/>
<sequence length="292" mass="33430">MNLLQFTVPPFPHYILAGFETNGIGTKHVARHHVGVFDLLYVTEGCLYMGEGDRTYEVGEGCALTLRPDQYHYGTKGCRQRTSYYWVHFQASGPWSPADAALPLTRPDGDEDKAVWSLNARPFQIQLPQFARLLQPASMDALLRQLVHLQASAHLSSVRWRQETLFQEMLQLLSASFTSPAASPRIACAEQAAAYLRKHYKEEVNMQELGDSLNFHPVYIARCMQSEFGCSPVEYLLRYRIEQAKLLLLQTDYPMTRIAEEVGFNQASYFTSRFTKYEGIPPRKYRQRFSQG</sequence>
<name>A0ABW5PJW4_9BACL</name>
<evidence type="ECO:0000256" key="2">
    <source>
        <dbReference type="ARBA" id="ARBA00023125"/>
    </source>
</evidence>
<dbReference type="SUPFAM" id="SSF51215">
    <property type="entry name" value="Regulatory protein AraC"/>
    <property type="match status" value="1"/>
</dbReference>
<comment type="caution">
    <text evidence="5">The sequence shown here is derived from an EMBL/GenBank/DDBJ whole genome shotgun (WGS) entry which is preliminary data.</text>
</comment>
<evidence type="ECO:0000313" key="6">
    <source>
        <dbReference type="Proteomes" id="UP001597541"/>
    </source>
</evidence>
<protein>
    <submittedName>
        <fullName evidence="5">AraC family transcriptional regulator</fullName>
    </submittedName>
</protein>
<dbReference type="Proteomes" id="UP001597541">
    <property type="component" value="Unassembled WGS sequence"/>
</dbReference>
<gene>
    <name evidence="5" type="ORF">ACFSUF_18305</name>
</gene>
<dbReference type="PANTHER" id="PTHR43280">
    <property type="entry name" value="ARAC-FAMILY TRANSCRIPTIONAL REGULATOR"/>
    <property type="match status" value="1"/>
</dbReference>
<dbReference type="SUPFAM" id="SSF46689">
    <property type="entry name" value="Homeodomain-like"/>
    <property type="match status" value="2"/>
</dbReference>
<evidence type="ECO:0000313" key="5">
    <source>
        <dbReference type="EMBL" id="MFD2614367.1"/>
    </source>
</evidence>
<dbReference type="Pfam" id="PF02311">
    <property type="entry name" value="AraC_binding"/>
    <property type="match status" value="1"/>
</dbReference>
<dbReference type="InterPro" id="IPR018060">
    <property type="entry name" value="HTH_AraC"/>
</dbReference>
<dbReference type="RefSeq" id="WP_377605138.1">
    <property type="nucleotide sequence ID" value="NZ_JBHUME010000011.1"/>
</dbReference>
<keyword evidence="3" id="KW-0804">Transcription</keyword>
<keyword evidence="6" id="KW-1185">Reference proteome</keyword>
<feature type="domain" description="HTH araC/xylS-type" evidence="4">
    <location>
        <begin position="190"/>
        <end position="288"/>
    </location>
</feature>
<dbReference type="Pfam" id="PF12833">
    <property type="entry name" value="HTH_18"/>
    <property type="match status" value="1"/>
</dbReference>
<accession>A0ABW5PJW4</accession>
<dbReference type="InterPro" id="IPR018062">
    <property type="entry name" value="HTH_AraC-typ_CS"/>
</dbReference>
<evidence type="ECO:0000256" key="3">
    <source>
        <dbReference type="ARBA" id="ARBA00023163"/>
    </source>
</evidence>
<dbReference type="PROSITE" id="PS01124">
    <property type="entry name" value="HTH_ARAC_FAMILY_2"/>
    <property type="match status" value="1"/>
</dbReference>
<evidence type="ECO:0000256" key="1">
    <source>
        <dbReference type="ARBA" id="ARBA00023015"/>
    </source>
</evidence>
<dbReference type="InterPro" id="IPR037923">
    <property type="entry name" value="HTH-like"/>
</dbReference>
<keyword evidence="2" id="KW-0238">DNA-binding</keyword>